<keyword evidence="8 12" id="KW-0378">Hydrolase</keyword>
<evidence type="ECO:0000256" key="11">
    <source>
        <dbReference type="ARBA" id="ARBA00024535"/>
    </source>
</evidence>
<evidence type="ECO:0000256" key="5">
    <source>
        <dbReference type="ARBA" id="ARBA00022516"/>
    </source>
</evidence>
<dbReference type="Pfam" id="PF03331">
    <property type="entry name" value="LpxC"/>
    <property type="match status" value="1"/>
</dbReference>
<organism evidence="13 14">
    <name type="scientific">Marinobacterium nitratireducens</name>
    <dbReference type="NCBI Taxonomy" id="518897"/>
    <lineage>
        <taxon>Bacteria</taxon>
        <taxon>Pseudomonadati</taxon>
        <taxon>Pseudomonadota</taxon>
        <taxon>Gammaproteobacteria</taxon>
        <taxon>Oceanospirillales</taxon>
        <taxon>Oceanospirillaceae</taxon>
        <taxon>Marinobacterium</taxon>
    </lineage>
</organism>
<feature type="binding site" evidence="12">
    <location>
        <position position="242"/>
    </location>
    <ligand>
        <name>Zn(2+)</name>
        <dbReference type="ChEBI" id="CHEBI:29105"/>
    </ligand>
</feature>
<dbReference type="Proteomes" id="UP000599578">
    <property type="component" value="Unassembled WGS sequence"/>
</dbReference>
<dbReference type="GO" id="GO:0103117">
    <property type="term" value="F:UDP-3-O-acyl-N-acetylglucosamine deacetylase activity"/>
    <property type="evidence" value="ECO:0007669"/>
    <property type="project" value="UniProtKB-UniRule"/>
</dbReference>
<keyword evidence="7 12" id="KW-0479">Metal-binding</keyword>
<dbReference type="EC" id="3.5.1.108" evidence="4 12"/>
<proteinExistence type="inferred from homology"/>
<name>A0A917Z848_9GAMM</name>
<dbReference type="GO" id="GO:0016020">
    <property type="term" value="C:membrane"/>
    <property type="evidence" value="ECO:0007669"/>
    <property type="project" value="GOC"/>
</dbReference>
<comment type="cofactor">
    <cofactor evidence="1 12">
        <name>Zn(2+)</name>
        <dbReference type="ChEBI" id="CHEBI:29105"/>
    </cofactor>
</comment>
<comment type="pathway">
    <text evidence="3 12">Glycolipid biosynthesis; lipid IV(A) biosynthesis; lipid IV(A) from (3R)-3-hydroxytetradecanoyl-[acyl-carrier-protein] and UDP-N-acetyl-alpha-D-glucosamine: step 2/6.</text>
</comment>
<dbReference type="GO" id="GO:0046872">
    <property type="term" value="F:metal ion binding"/>
    <property type="evidence" value="ECO:0007669"/>
    <property type="project" value="UniProtKB-KW"/>
</dbReference>
<dbReference type="Gene3D" id="3.30.1700.10">
    <property type="entry name" value="lpxc deacetylase, domain 2"/>
    <property type="match status" value="1"/>
</dbReference>
<gene>
    <name evidence="12 13" type="primary">lpxC</name>
    <name evidence="13" type="ORF">GCM10011348_00470</name>
</gene>
<evidence type="ECO:0000313" key="13">
    <source>
        <dbReference type="EMBL" id="GGO75510.1"/>
    </source>
</evidence>
<evidence type="ECO:0000256" key="9">
    <source>
        <dbReference type="ARBA" id="ARBA00022833"/>
    </source>
</evidence>
<dbReference type="PANTHER" id="PTHR33694:SF1">
    <property type="entry name" value="UDP-3-O-ACYL-N-ACETYLGLUCOSAMINE DEACETYLASE 1, MITOCHONDRIAL-RELATED"/>
    <property type="match status" value="1"/>
</dbReference>
<evidence type="ECO:0000256" key="2">
    <source>
        <dbReference type="ARBA" id="ARBA00002923"/>
    </source>
</evidence>
<keyword evidence="5 12" id="KW-0444">Lipid biosynthesis</keyword>
<evidence type="ECO:0000256" key="7">
    <source>
        <dbReference type="ARBA" id="ARBA00022723"/>
    </source>
</evidence>
<dbReference type="SUPFAM" id="SSF54211">
    <property type="entry name" value="Ribosomal protein S5 domain 2-like"/>
    <property type="match status" value="2"/>
</dbReference>
<feature type="binding site" evidence="12">
    <location>
        <position position="238"/>
    </location>
    <ligand>
        <name>Zn(2+)</name>
        <dbReference type="ChEBI" id="CHEBI:29105"/>
    </ligand>
</feature>
<comment type="catalytic activity">
    <reaction evidence="11 12">
        <text>a UDP-3-O-[(3R)-3-hydroxyacyl]-N-acetyl-alpha-D-glucosamine + H2O = a UDP-3-O-[(3R)-3-hydroxyacyl]-alpha-D-glucosamine + acetate</text>
        <dbReference type="Rhea" id="RHEA:67816"/>
        <dbReference type="ChEBI" id="CHEBI:15377"/>
        <dbReference type="ChEBI" id="CHEBI:30089"/>
        <dbReference type="ChEBI" id="CHEBI:137740"/>
        <dbReference type="ChEBI" id="CHEBI:173225"/>
        <dbReference type="EC" id="3.5.1.108"/>
    </reaction>
</comment>
<evidence type="ECO:0000256" key="1">
    <source>
        <dbReference type="ARBA" id="ARBA00001947"/>
    </source>
</evidence>
<feature type="active site" description="Proton donor" evidence="12">
    <location>
        <position position="265"/>
    </location>
</feature>
<evidence type="ECO:0000256" key="4">
    <source>
        <dbReference type="ARBA" id="ARBA00012745"/>
    </source>
</evidence>
<evidence type="ECO:0000256" key="12">
    <source>
        <dbReference type="HAMAP-Rule" id="MF_00388"/>
    </source>
</evidence>
<dbReference type="InterPro" id="IPR004463">
    <property type="entry name" value="UDP-acyl_GlcNac_deAcase"/>
</dbReference>
<comment type="caution">
    <text evidence="13">The sequence shown here is derived from an EMBL/GenBank/DDBJ whole genome shotgun (WGS) entry which is preliminary data.</text>
</comment>
<dbReference type="NCBIfam" id="TIGR00325">
    <property type="entry name" value="lpxC"/>
    <property type="match status" value="1"/>
</dbReference>
<dbReference type="Gene3D" id="3.30.230.20">
    <property type="entry name" value="lpxc deacetylase, domain 1"/>
    <property type="match status" value="1"/>
</dbReference>
<keyword evidence="14" id="KW-1185">Reference proteome</keyword>
<dbReference type="InterPro" id="IPR020568">
    <property type="entry name" value="Ribosomal_Su5_D2-typ_SF"/>
</dbReference>
<dbReference type="RefSeq" id="WP_188857230.1">
    <property type="nucleotide sequence ID" value="NZ_BMLT01000001.1"/>
</dbReference>
<protein>
    <recommendedName>
        <fullName evidence="4 12">UDP-3-O-acyl-N-acetylglucosamine deacetylase</fullName>
        <shortName evidence="12">UDP-3-O-acyl-GlcNAc deacetylase</shortName>
        <ecNumber evidence="4 12">3.5.1.108</ecNumber>
    </recommendedName>
    <alternativeName>
        <fullName evidence="12">UDP-3-O-[R-3-hydroxymyristoyl]-N-acetylglucosamine deacetylase</fullName>
    </alternativeName>
</protein>
<comment type="similarity">
    <text evidence="12">Belongs to the LpxC family.</text>
</comment>
<dbReference type="AlphaFoldDB" id="A0A917Z848"/>
<dbReference type="InterPro" id="IPR011334">
    <property type="entry name" value="UDP-acyl_GlcNac_deAcase_C"/>
</dbReference>
<dbReference type="InterPro" id="IPR015870">
    <property type="entry name" value="UDP-acyl_N-AcGlcN_deAcase_N"/>
</dbReference>
<feature type="binding site" evidence="12">
    <location>
        <position position="79"/>
    </location>
    <ligand>
        <name>Zn(2+)</name>
        <dbReference type="ChEBI" id="CHEBI:29105"/>
    </ligand>
</feature>
<evidence type="ECO:0000313" key="14">
    <source>
        <dbReference type="Proteomes" id="UP000599578"/>
    </source>
</evidence>
<keyword evidence="10 12" id="KW-0443">Lipid metabolism</keyword>
<evidence type="ECO:0000256" key="6">
    <source>
        <dbReference type="ARBA" id="ARBA00022556"/>
    </source>
</evidence>
<dbReference type="EMBL" id="BMLT01000001">
    <property type="protein sequence ID" value="GGO75510.1"/>
    <property type="molecule type" value="Genomic_DNA"/>
</dbReference>
<dbReference type="GO" id="GO:0009245">
    <property type="term" value="P:lipid A biosynthetic process"/>
    <property type="evidence" value="ECO:0007669"/>
    <property type="project" value="UniProtKB-UniRule"/>
</dbReference>
<dbReference type="PANTHER" id="PTHR33694">
    <property type="entry name" value="UDP-3-O-ACYL-N-ACETYLGLUCOSAMINE DEACETYLASE 1, MITOCHONDRIAL-RELATED"/>
    <property type="match status" value="1"/>
</dbReference>
<keyword evidence="9 12" id="KW-0862">Zinc</keyword>
<accession>A0A917Z848</accession>
<evidence type="ECO:0000256" key="8">
    <source>
        <dbReference type="ARBA" id="ARBA00022801"/>
    </source>
</evidence>
<evidence type="ECO:0000256" key="3">
    <source>
        <dbReference type="ARBA" id="ARBA00005002"/>
    </source>
</evidence>
<evidence type="ECO:0000256" key="10">
    <source>
        <dbReference type="ARBA" id="ARBA00023098"/>
    </source>
</evidence>
<sequence>MLHQITTQRAFQISGIGLHSGRKVRVQVSPAPVGSGIRLRRTDLTPAQSFSLNAEAVHQTTLNTGLVNERGARLSTVEHLMAAISGLGLDNLLVEVEGPEMPIMDGSAAPFLFLFNEVGLKTQPAPKSFLRVTKPVCVRQKDKYAVLRPANGFRIRASIDFDHPALRAGSQTLDIDLTPQRFADEISRARTFGFLRDIEALHSQGLALGGGFNNAVVLDDYRVLNPEGLRYQDEFVRHKVLDAIGDLRMCGYNLLAELECHKPGHGLNNLLLRELMAREDAWEITTTEPADVPQWRDQLCWSPA</sequence>
<dbReference type="HAMAP" id="MF_00388">
    <property type="entry name" value="LpxC"/>
    <property type="match status" value="1"/>
</dbReference>
<keyword evidence="6 12" id="KW-0441">Lipid A biosynthesis</keyword>
<comment type="function">
    <text evidence="2 12">Catalyzes the hydrolysis of UDP-3-O-myristoyl-N-acetylglucosamine to form UDP-3-O-myristoylglucosamine and acetate, the committed step in lipid A biosynthesis.</text>
</comment>
<reference evidence="13 14" key="1">
    <citation type="journal article" date="2014" name="Int. J. Syst. Evol. Microbiol.">
        <title>Complete genome sequence of Corynebacterium casei LMG S-19264T (=DSM 44701T), isolated from a smear-ripened cheese.</title>
        <authorList>
            <consortium name="US DOE Joint Genome Institute (JGI-PGF)"/>
            <person name="Walter F."/>
            <person name="Albersmeier A."/>
            <person name="Kalinowski J."/>
            <person name="Ruckert C."/>
        </authorList>
    </citation>
    <scope>NUCLEOTIDE SEQUENCE [LARGE SCALE GENOMIC DNA]</scope>
    <source>
        <strain evidence="13 14">CGMCC 1.7286</strain>
    </source>
</reference>